<dbReference type="eggNOG" id="COG0666">
    <property type="taxonomic scope" value="Bacteria"/>
</dbReference>
<dbReference type="KEGG" id="sng:SNE_A14350"/>
<name>F8L904_SIMNZ</name>
<accession>F8L904</accession>
<keyword evidence="5" id="KW-1185">Reference proteome</keyword>
<dbReference type="SMART" id="SM00248">
    <property type="entry name" value="ANK"/>
    <property type="match status" value="10"/>
</dbReference>
<proteinExistence type="predicted"/>
<reference evidence="4 5" key="2">
    <citation type="journal article" date="2011" name="Mol. Biol. Evol.">
        <title>Unity in variety--the pan-genome of the Chlamydiae.</title>
        <authorList>
            <person name="Collingro A."/>
            <person name="Tischler P."/>
            <person name="Weinmaier T."/>
            <person name="Penz T."/>
            <person name="Heinz E."/>
            <person name="Brunham R.C."/>
            <person name="Read T.D."/>
            <person name="Bavoil P.M."/>
            <person name="Sachse K."/>
            <person name="Kahane S."/>
            <person name="Friedman M.G."/>
            <person name="Rattei T."/>
            <person name="Myers G.S."/>
            <person name="Horn M."/>
        </authorList>
    </citation>
    <scope>NUCLEOTIDE SEQUENCE [LARGE SCALE GENOMIC DNA]</scope>
    <source>
        <strain evidence="5">ATCC VR-1471 / Z</strain>
    </source>
</reference>
<keyword evidence="1" id="KW-0677">Repeat</keyword>
<dbReference type="InterPro" id="IPR002110">
    <property type="entry name" value="Ankyrin_rpt"/>
</dbReference>
<dbReference type="PROSITE" id="PS50088">
    <property type="entry name" value="ANK_REPEAT"/>
    <property type="match status" value="1"/>
</dbReference>
<organism evidence="4 5">
    <name type="scientific">Simkania negevensis (strain ATCC VR-1471 / DSM 27360 / Z)</name>
    <dbReference type="NCBI Taxonomy" id="331113"/>
    <lineage>
        <taxon>Bacteria</taxon>
        <taxon>Pseudomonadati</taxon>
        <taxon>Chlamydiota</taxon>
        <taxon>Chlamydiia</taxon>
        <taxon>Parachlamydiales</taxon>
        <taxon>Simkaniaceae</taxon>
        <taxon>Simkania</taxon>
    </lineage>
</organism>
<sequence>MAIKILNNPQIPNTWWPSMASLQILPSDLFLKIVCEILPRTYSPLDPDLEERSEKHFTLLSVFANLFSLKMQEMPPYYWTSPQSPFYNKSWISSSLQCYPNIPYKTLKALSEKKIQGQSNLLFQGQIYQLLQGITGQKTPQRFSSPAFPSNCKAGQRLEKKTNNLSGDIFYFLKEGYYGRALDALKDHPFHQAALKGDVSYLREHLKDHPTFPFDILHPVELACFSGNLEAVQLLIKEAPQHLDLLGAAIASGHLSIFREVVSLDPSKLAKIEIDGTTRLHEAARSGHLEIFREIYSLYPEFLDICDNFGLTPLNEAVRKGKLHIVREIVTHNPSHLFINDDEGNTHLHEAVQNGHLDIFHEIMSLNPSLLLVTNHWGEAPIHIAAQMGHPEVIRETAHHNLSLLSAANTYGETPLHLTIKCDQLNAFREIVHHNPSLLSTAIADGNTPLHLAIKYKQREIILEIVQQDPSLLSITNDLGWNSFHLLIADGCSLDFFREIINQLPSILSSTTLCGNNSLHFTAFYGHLTLFLEIAELAPSLLSATNNDHQIPLHFAVQKGHLNIFRETIKLNPLLLLQVPADQVIETFGASEYLTCLSSTCFKAASLAVPYLYSNNFKNWIFGCAKAP</sequence>
<evidence type="ECO:0000313" key="5">
    <source>
        <dbReference type="Proteomes" id="UP000000496"/>
    </source>
</evidence>
<keyword evidence="2 3" id="KW-0040">ANK repeat</keyword>
<dbReference type="RefSeq" id="WP_013943779.1">
    <property type="nucleotide sequence ID" value="NC_015713.1"/>
</dbReference>
<evidence type="ECO:0000256" key="2">
    <source>
        <dbReference type="ARBA" id="ARBA00023043"/>
    </source>
</evidence>
<dbReference type="InterPro" id="IPR036770">
    <property type="entry name" value="Ankyrin_rpt-contain_sf"/>
</dbReference>
<dbReference type="STRING" id="331113.SNE_A14350"/>
<dbReference type="PANTHER" id="PTHR24186:SF38">
    <property type="entry name" value="ANKYRIN REPEAT FAMILY PROTEIN"/>
    <property type="match status" value="1"/>
</dbReference>
<gene>
    <name evidence="4" type="ordered locus">SNE_A14350</name>
</gene>
<evidence type="ECO:0000256" key="3">
    <source>
        <dbReference type="PROSITE-ProRule" id="PRU00023"/>
    </source>
</evidence>
<dbReference type="Pfam" id="PF12796">
    <property type="entry name" value="Ank_2"/>
    <property type="match status" value="3"/>
</dbReference>
<dbReference type="EMBL" id="FR872582">
    <property type="protein sequence ID" value="CCB89312.1"/>
    <property type="molecule type" value="Genomic_DNA"/>
</dbReference>
<evidence type="ECO:0000256" key="1">
    <source>
        <dbReference type="ARBA" id="ARBA00022737"/>
    </source>
</evidence>
<dbReference type="Gene3D" id="1.25.40.20">
    <property type="entry name" value="Ankyrin repeat-containing domain"/>
    <property type="match status" value="2"/>
</dbReference>
<dbReference type="GO" id="GO:0005886">
    <property type="term" value="C:plasma membrane"/>
    <property type="evidence" value="ECO:0007669"/>
    <property type="project" value="TreeGrafter"/>
</dbReference>
<evidence type="ECO:0000313" key="4">
    <source>
        <dbReference type="EMBL" id="CCB89312.1"/>
    </source>
</evidence>
<dbReference type="Proteomes" id="UP000000496">
    <property type="component" value="Chromosome gsn.131"/>
</dbReference>
<dbReference type="PANTHER" id="PTHR24186">
    <property type="entry name" value="PROTEIN PHOSPHATASE 1 REGULATORY SUBUNIT"/>
    <property type="match status" value="1"/>
</dbReference>
<dbReference type="HOGENOM" id="CLU_435390_0_0_0"/>
<dbReference type="SUPFAM" id="SSF48403">
    <property type="entry name" value="Ankyrin repeat"/>
    <property type="match status" value="2"/>
</dbReference>
<protein>
    <submittedName>
        <fullName evidence="4">Uncharacterized protein</fullName>
    </submittedName>
</protein>
<reference key="1">
    <citation type="journal article" date="2011" name="Mol. Biol. Evol.">
        <title>Unity in variety -- the pan-genome of the Chlamydiae.</title>
        <authorList>
            <person name="Collingro A."/>
            <person name="Tischler P."/>
            <person name="Weinmaier T."/>
            <person name="Penz T."/>
            <person name="Heinz E."/>
            <person name="Brunham R.C."/>
            <person name="Read T.D."/>
            <person name="Bavoil P.M."/>
            <person name="Sachse K."/>
            <person name="Kahane S."/>
            <person name="Friedman M.G."/>
            <person name="Rattei T."/>
            <person name="Myers G.S.A."/>
            <person name="Horn M."/>
        </authorList>
    </citation>
    <scope>NUCLEOTIDE SEQUENCE</scope>
    <source>
        <strain>Z</strain>
    </source>
</reference>
<dbReference type="AlphaFoldDB" id="F8L904"/>
<dbReference type="OrthoDB" id="407974at2"/>
<feature type="repeat" description="ANK" evidence="3">
    <location>
        <begin position="445"/>
        <end position="478"/>
    </location>
</feature>